<evidence type="ECO:0000256" key="2">
    <source>
        <dbReference type="ARBA" id="ARBA00022448"/>
    </source>
</evidence>
<reference evidence="9 10" key="1">
    <citation type="submission" date="2019-09" db="EMBL/GenBank/DDBJ databases">
        <title>Genome sequence of Rhodovastum atsumiense, a diverse member of the Acetobacteraceae family of non-sulfur purple photosynthetic bacteria.</title>
        <authorList>
            <person name="Meyer T."/>
            <person name="Kyndt J."/>
        </authorList>
    </citation>
    <scope>NUCLEOTIDE SEQUENCE [LARGE SCALE GENOMIC DNA]</scope>
    <source>
        <strain evidence="9 10">DSM 21279</strain>
    </source>
</reference>
<dbReference type="Proteomes" id="UP000325255">
    <property type="component" value="Unassembled WGS sequence"/>
</dbReference>
<keyword evidence="3 7" id="KW-0812">Transmembrane</keyword>
<keyword evidence="10" id="KW-1185">Reference proteome</keyword>
<keyword evidence="2" id="KW-0813">Transport</keyword>
<organism evidence="9 10">
    <name type="scientific">Rhodovastum atsumiense</name>
    <dbReference type="NCBI Taxonomy" id="504468"/>
    <lineage>
        <taxon>Bacteria</taxon>
        <taxon>Pseudomonadati</taxon>
        <taxon>Pseudomonadota</taxon>
        <taxon>Alphaproteobacteria</taxon>
        <taxon>Acetobacterales</taxon>
        <taxon>Acetobacteraceae</taxon>
        <taxon>Rhodovastum</taxon>
    </lineage>
</organism>
<evidence type="ECO:0000256" key="1">
    <source>
        <dbReference type="ARBA" id="ARBA00004141"/>
    </source>
</evidence>
<feature type="transmembrane region" description="Helical" evidence="7">
    <location>
        <begin position="472"/>
        <end position="497"/>
    </location>
</feature>
<feature type="transmembrane region" description="Helical" evidence="7">
    <location>
        <begin position="569"/>
        <end position="591"/>
    </location>
</feature>
<dbReference type="PROSITE" id="PS51202">
    <property type="entry name" value="RCK_C"/>
    <property type="match status" value="2"/>
</dbReference>
<dbReference type="Gene3D" id="3.30.70.1450">
    <property type="entry name" value="Regulator of K+ conductance, C-terminal domain"/>
    <property type="match status" value="2"/>
</dbReference>
<evidence type="ECO:0000256" key="6">
    <source>
        <dbReference type="ARBA" id="ARBA00023136"/>
    </source>
</evidence>
<evidence type="ECO:0000259" key="8">
    <source>
        <dbReference type="PROSITE" id="PS51202"/>
    </source>
</evidence>
<feature type="domain" description="RCK C-terminal" evidence="8">
    <location>
        <begin position="206"/>
        <end position="291"/>
    </location>
</feature>
<feature type="transmembrane region" description="Helical" evidence="7">
    <location>
        <begin position="6"/>
        <end position="21"/>
    </location>
</feature>
<accession>A0A5M6IKG5</accession>
<dbReference type="InterPro" id="IPR004680">
    <property type="entry name" value="Cit_transptr-like_dom"/>
</dbReference>
<dbReference type="InterPro" id="IPR036721">
    <property type="entry name" value="RCK_C_sf"/>
</dbReference>
<comment type="caution">
    <text evidence="9">The sequence shown here is derived from an EMBL/GenBank/DDBJ whole genome shotgun (WGS) entry which is preliminary data.</text>
</comment>
<keyword evidence="4" id="KW-0677">Repeat</keyword>
<keyword evidence="6 7" id="KW-0472">Membrane</keyword>
<gene>
    <name evidence="9" type="ORF">F1189_27590</name>
</gene>
<proteinExistence type="predicted"/>
<evidence type="ECO:0000256" key="3">
    <source>
        <dbReference type="ARBA" id="ARBA00022692"/>
    </source>
</evidence>
<dbReference type="GO" id="GO:0006813">
    <property type="term" value="P:potassium ion transport"/>
    <property type="evidence" value="ECO:0007669"/>
    <property type="project" value="InterPro"/>
</dbReference>
<feature type="transmembrane region" description="Helical" evidence="7">
    <location>
        <begin position="403"/>
        <end position="436"/>
    </location>
</feature>
<dbReference type="InterPro" id="IPR051679">
    <property type="entry name" value="DASS-Related_Transporters"/>
</dbReference>
<dbReference type="Pfam" id="PF03600">
    <property type="entry name" value="CitMHS"/>
    <property type="match status" value="1"/>
</dbReference>
<dbReference type="InterPro" id="IPR006037">
    <property type="entry name" value="RCK_C"/>
</dbReference>
<dbReference type="Pfam" id="PF02080">
    <property type="entry name" value="TrkA_C"/>
    <property type="match status" value="2"/>
</dbReference>
<dbReference type="PANTHER" id="PTHR43652:SF2">
    <property type="entry name" value="BASIC AMINO ACID ANTIPORTER YFCC-RELATED"/>
    <property type="match status" value="1"/>
</dbReference>
<dbReference type="GO" id="GO:0005886">
    <property type="term" value="C:plasma membrane"/>
    <property type="evidence" value="ECO:0007669"/>
    <property type="project" value="TreeGrafter"/>
</dbReference>
<feature type="transmembrane region" description="Helical" evidence="7">
    <location>
        <begin position="442"/>
        <end position="460"/>
    </location>
</feature>
<feature type="transmembrane region" description="Helical" evidence="7">
    <location>
        <begin position="135"/>
        <end position="160"/>
    </location>
</feature>
<dbReference type="SUPFAM" id="SSF116726">
    <property type="entry name" value="TrkA C-terminal domain-like"/>
    <property type="match status" value="2"/>
</dbReference>
<dbReference type="PANTHER" id="PTHR43652">
    <property type="entry name" value="BASIC AMINO ACID ANTIPORTER YFCC-RELATED"/>
    <property type="match status" value="1"/>
</dbReference>
<dbReference type="CDD" id="cd01115">
    <property type="entry name" value="SLC13_permease"/>
    <property type="match status" value="1"/>
</dbReference>
<dbReference type="AlphaFoldDB" id="A0A5M6IKG5"/>
<feature type="domain" description="RCK C-terminal" evidence="8">
    <location>
        <begin position="299"/>
        <end position="384"/>
    </location>
</feature>
<dbReference type="EMBL" id="VWPK01000069">
    <property type="protein sequence ID" value="KAA5608754.1"/>
    <property type="molecule type" value="Genomic_DNA"/>
</dbReference>
<dbReference type="GO" id="GO:0008324">
    <property type="term" value="F:monoatomic cation transmembrane transporter activity"/>
    <property type="evidence" value="ECO:0007669"/>
    <property type="project" value="InterPro"/>
</dbReference>
<evidence type="ECO:0000256" key="7">
    <source>
        <dbReference type="SAM" id="Phobius"/>
    </source>
</evidence>
<feature type="transmembrane region" description="Helical" evidence="7">
    <location>
        <begin position="56"/>
        <end position="80"/>
    </location>
</feature>
<feature type="transmembrane region" description="Helical" evidence="7">
    <location>
        <begin position="28"/>
        <end position="44"/>
    </location>
</feature>
<name>A0A5M6IKG5_9PROT</name>
<keyword evidence="5 7" id="KW-1133">Transmembrane helix</keyword>
<dbReference type="OrthoDB" id="9809303at2"/>
<comment type="subcellular location">
    <subcellularLocation>
        <location evidence="1">Membrane</location>
        <topology evidence="1">Multi-pass membrane protein</topology>
    </subcellularLocation>
</comment>
<evidence type="ECO:0000256" key="5">
    <source>
        <dbReference type="ARBA" id="ARBA00022989"/>
    </source>
</evidence>
<feature type="transmembrane region" description="Helical" evidence="7">
    <location>
        <begin position="180"/>
        <end position="199"/>
    </location>
</feature>
<evidence type="ECO:0000313" key="10">
    <source>
        <dbReference type="Proteomes" id="UP000325255"/>
    </source>
</evidence>
<evidence type="ECO:0000256" key="4">
    <source>
        <dbReference type="ARBA" id="ARBA00022737"/>
    </source>
</evidence>
<evidence type="ECO:0000313" key="9">
    <source>
        <dbReference type="EMBL" id="KAA5608754.1"/>
    </source>
</evidence>
<feature type="transmembrane region" description="Helical" evidence="7">
    <location>
        <begin position="503"/>
        <end position="524"/>
    </location>
</feature>
<sequence length="619" mass="63890">MTLDQILVFALLAGIMGLFIWNRLRYDLVALLGLLAAMAAGIVPPEKAFAGFGDQVVVIVASALVLSAAVGKSGLIGRLIRRIEPRLRTTGARVATLTTGVTVLSALMKNIGALAVFLPLAVQVARRSGTSPSMLLMPMAFGSLVGGIVTLVGTSPNIIVSRVRAELTGQPFTMFDFTPVGLGVTGAALAFLAFGWRLLPHGRSGQAPSSAAFQVEPYLSEARLPGDSPLVGRTVAELEARGEGDVTVIAIVREGDRRYVPARHWTLFAGDLLVLRSDPHALSRIVAETGLHLASTGTGLAGRLSGGNAGVVEAVVMPGSALVGCSPEELRLREAHGVNLLAIARHGQQIATRLRQLRFQAGDVLVLQGAADLLPGALGGLGCLPLADRATKLGEPRSDVLPLLLLTLTMAAVALGLAPVATAFFGAAVLAVLSGILTLREAYAALDLPILVLLACLIPVSDAVADTGGAGLIAGGLAAAAGTLPPATAVALMLIAAMALTPFLNNAATALTMAPIAASLAGRLGLDPDPFLMAVAIGCACDFLTPIGHQCNTLVMGPGGYRFGDYWRLGLPLSIIVAVVATLLIPVFWPLRQDHAGHDRARWAWAWPGGHHTAGGFPP</sequence>
<protein>
    <submittedName>
        <fullName evidence="9">SLC13 family permease</fullName>
    </submittedName>
</protein>